<evidence type="ECO:0000313" key="2">
    <source>
        <dbReference type="EMBL" id="KUK44374.1"/>
    </source>
</evidence>
<protein>
    <recommendedName>
        <fullName evidence="1">Aminoglycoside phosphotransferase domain-containing protein</fullName>
    </recommendedName>
</protein>
<dbReference type="PATRIC" id="fig|301375.7.peg.1043"/>
<dbReference type="SUPFAM" id="SSF56112">
    <property type="entry name" value="Protein kinase-like (PK-like)"/>
    <property type="match status" value="1"/>
</dbReference>
<evidence type="ECO:0000259" key="1">
    <source>
        <dbReference type="Pfam" id="PF01636"/>
    </source>
</evidence>
<feature type="domain" description="Aminoglycoside phosphotransferase" evidence="1">
    <location>
        <begin position="155"/>
        <end position="267"/>
    </location>
</feature>
<dbReference type="Gene3D" id="3.90.1200.10">
    <property type="match status" value="1"/>
</dbReference>
<comment type="caution">
    <text evidence="2">The sequence shown here is derived from an EMBL/GenBank/DDBJ whole genome shotgun (WGS) entry which is preliminary data.</text>
</comment>
<name>A0A101FTX0_9EURY</name>
<evidence type="ECO:0000313" key="3">
    <source>
        <dbReference type="Proteomes" id="UP000057043"/>
    </source>
</evidence>
<reference evidence="2 3" key="1">
    <citation type="journal article" date="2015" name="MBio">
        <title>Genome-Resolved Metagenomic Analysis Reveals Roles for Candidate Phyla and Other Microbial Community Members in Biogeochemical Transformations in Oil Reservoirs.</title>
        <authorList>
            <person name="Hu P."/>
            <person name="Tom L."/>
            <person name="Singh A."/>
            <person name="Thomas B.C."/>
            <person name="Baker B.J."/>
            <person name="Piceno Y.M."/>
            <person name="Andersen G.L."/>
            <person name="Banfield J.F."/>
        </authorList>
    </citation>
    <scope>NUCLEOTIDE SEQUENCE [LARGE SCALE GENOMIC DNA]</scope>
    <source>
        <strain evidence="2">57_489</strain>
    </source>
</reference>
<dbReference type="AlphaFoldDB" id="A0A101FTX0"/>
<organism evidence="2 3">
    <name type="scientific">Methanothrix harundinacea</name>
    <dbReference type="NCBI Taxonomy" id="301375"/>
    <lineage>
        <taxon>Archaea</taxon>
        <taxon>Methanobacteriati</taxon>
        <taxon>Methanobacteriota</taxon>
        <taxon>Stenosarchaea group</taxon>
        <taxon>Methanomicrobia</taxon>
        <taxon>Methanotrichales</taxon>
        <taxon>Methanotrichaceae</taxon>
        <taxon>Methanothrix</taxon>
    </lineage>
</organism>
<dbReference type="EMBL" id="LGFT01000026">
    <property type="protein sequence ID" value="KUK44374.1"/>
    <property type="molecule type" value="Genomic_DNA"/>
</dbReference>
<gene>
    <name evidence="2" type="ORF">XD72_1213</name>
</gene>
<proteinExistence type="predicted"/>
<dbReference type="InterPro" id="IPR011009">
    <property type="entry name" value="Kinase-like_dom_sf"/>
</dbReference>
<accession>A0A101FTX0</accession>
<dbReference type="Proteomes" id="UP000057043">
    <property type="component" value="Unassembled WGS sequence"/>
</dbReference>
<dbReference type="InterPro" id="IPR002575">
    <property type="entry name" value="Aminoglycoside_PTrfase"/>
</dbReference>
<dbReference type="Pfam" id="PF01636">
    <property type="entry name" value="APH"/>
    <property type="match status" value="1"/>
</dbReference>
<sequence>MDLKRDAVEAYLRSLAGEDAELVGMRTLGETIPTTEDVKGFGYGSPVLLEYRSKEKAMSAVLSTMRVQEGFGHDHFSDRAQVLLWQHSTFGKLPKHARSIDVGYFDTKGRLSSCGEAQEFFILMEKIDGREYFFDLERVKEEGATDLDMRRAEVLSTYLAEIHDTKQESLALYRRKIRDTVGHGECIMGILDDYPTQSDFLDPGELATIEKKCVDWRWRLREKTGRLSQVHGDFHPWNVMFRSGTDFSVLDRSRGEWGEAADDITAMTTNYIFYSVQKSLRLEGGLKDLFELFFENYLDRTGDEELLSVIAPFFAFRMMVVASPTWYPLLSGDVRRKLFNFLENVLDSEEFDYRKVNSYLEKPQI</sequence>